<dbReference type="EMBL" id="JABSTR010000010">
    <property type="protein sequence ID" value="KAH9380117.1"/>
    <property type="molecule type" value="Genomic_DNA"/>
</dbReference>
<evidence type="ECO:0000256" key="4">
    <source>
        <dbReference type="RuleBase" id="RU004262"/>
    </source>
</evidence>
<gene>
    <name evidence="6" type="ORF">HPB48_000726</name>
</gene>
<keyword evidence="3" id="KW-0964">Secreted</keyword>
<name>A0A9J6GXE4_HAELO</name>
<dbReference type="GO" id="GO:0005615">
    <property type="term" value="C:extracellular space"/>
    <property type="evidence" value="ECO:0007669"/>
    <property type="project" value="TreeGrafter"/>
</dbReference>
<comment type="caution">
    <text evidence="6">The sequence shown here is derived from an EMBL/GenBank/DDBJ whole genome shotgun (WGS) entry which is preliminary data.</text>
</comment>
<dbReference type="VEuPathDB" id="VectorBase:HLOH_058029"/>
<comment type="subcellular location">
    <subcellularLocation>
        <location evidence="1">Secreted</location>
    </subcellularLocation>
</comment>
<dbReference type="InterPro" id="IPR000734">
    <property type="entry name" value="TAG_lipase"/>
</dbReference>
<dbReference type="InterPro" id="IPR029058">
    <property type="entry name" value="AB_hydrolase_fold"/>
</dbReference>
<dbReference type="OrthoDB" id="6515350at2759"/>
<sequence length="108" mass="12483">MLSLFYVNPPSPTMVTQEMKDRFLDTMDCNVIVVDWRGGNVLPYSQATANCRVVGAEIALLVKTAEVACVHVTDHYIYWRHHFFFQWALWLVKEIPLNNTPFSLSCIF</sequence>
<keyword evidence="7" id="KW-1185">Reference proteome</keyword>
<dbReference type="Proteomes" id="UP000821853">
    <property type="component" value="Chromosome 8"/>
</dbReference>
<evidence type="ECO:0000313" key="6">
    <source>
        <dbReference type="EMBL" id="KAH9380117.1"/>
    </source>
</evidence>
<dbReference type="Pfam" id="PF00151">
    <property type="entry name" value="Lipase"/>
    <property type="match status" value="1"/>
</dbReference>
<evidence type="ECO:0000256" key="2">
    <source>
        <dbReference type="ARBA" id="ARBA00010701"/>
    </source>
</evidence>
<organism evidence="6 7">
    <name type="scientific">Haemaphysalis longicornis</name>
    <name type="common">Bush tick</name>
    <dbReference type="NCBI Taxonomy" id="44386"/>
    <lineage>
        <taxon>Eukaryota</taxon>
        <taxon>Metazoa</taxon>
        <taxon>Ecdysozoa</taxon>
        <taxon>Arthropoda</taxon>
        <taxon>Chelicerata</taxon>
        <taxon>Arachnida</taxon>
        <taxon>Acari</taxon>
        <taxon>Parasitiformes</taxon>
        <taxon>Ixodida</taxon>
        <taxon>Ixodoidea</taxon>
        <taxon>Ixodidae</taxon>
        <taxon>Haemaphysalinae</taxon>
        <taxon>Haemaphysalis</taxon>
    </lineage>
</organism>
<dbReference type="GO" id="GO:0016298">
    <property type="term" value="F:lipase activity"/>
    <property type="evidence" value="ECO:0007669"/>
    <property type="project" value="InterPro"/>
</dbReference>
<protein>
    <recommendedName>
        <fullName evidence="5">Lipase domain-containing protein</fullName>
    </recommendedName>
</protein>
<evidence type="ECO:0000313" key="7">
    <source>
        <dbReference type="Proteomes" id="UP000821853"/>
    </source>
</evidence>
<evidence type="ECO:0000256" key="1">
    <source>
        <dbReference type="ARBA" id="ARBA00004613"/>
    </source>
</evidence>
<dbReference type="PANTHER" id="PTHR11610">
    <property type="entry name" value="LIPASE"/>
    <property type="match status" value="1"/>
</dbReference>
<dbReference type="Gene3D" id="3.40.50.1820">
    <property type="entry name" value="alpha/beta hydrolase"/>
    <property type="match status" value="1"/>
</dbReference>
<comment type="similarity">
    <text evidence="2 4">Belongs to the AB hydrolase superfamily. Lipase family.</text>
</comment>
<dbReference type="PANTHER" id="PTHR11610:SF185">
    <property type="entry name" value="LD47264P"/>
    <property type="match status" value="1"/>
</dbReference>
<evidence type="ECO:0000259" key="5">
    <source>
        <dbReference type="Pfam" id="PF00151"/>
    </source>
</evidence>
<dbReference type="GO" id="GO:0016042">
    <property type="term" value="P:lipid catabolic process"/>
    <property type="evidence" value="ECO:0007669"/>
    <property type="project" value="TreeGrafter"/>
</dbReference>
<proteinExistence type="inferred from homology"/>
<dbReference type="AlphaFoldDB" id="A0A9J6GXE4"/>
<reference evidence="6 7" key="1">
    <citation type="journal article" date="2020" name="Cell">
        <title>Large-Scale Comparative Analyses of Tick Genomes Elucidate Their Genetic Diversity and Vector Capacities.</title>
        <authorList>
            <consortium name="Tick Genome and Microbiome Consortium (TIGMIC)"/>
            <person name="Jia N."/>
            <person name="Wang J."/>
            <person name="Shi W."/>
            <person name="Du L."/>
            <person name="Sun Y."/>
            <person name="Zhan W."/>
            <person name="Jiang J.F."/>
            <person name="Wang Q."/>
            <person name="Zhang B."/>
            <person name="Ji P."/>
            <person name="Bell-Sakyi L."/>
            <person name="Cui X.M."/>
            <person name="Yuan T.T."/>
            <person name="Jiang B.G."/>
            <person name="Yang W.F."/>
            <person name="Lam T.T."/>
            <person name="Chang Q.C."/>
            <person name="Ding S.J."/>
            <person name="Wang X.J."/>
            <person name="Zhu J.G."/>
            <person name="Ruan X.D."/>
            <person name="Zhao L."/>
            <person name="Wei J.T."/>
            <person name="Ye R.Z."/>
            <person name="Que T.C."/>
            <person name="Du C.H."/>
            <person name="Zhou Y.H."/>
            <person name="Cheng J.X."/>
            <person name="Dai P.F."/>
            <person name="Guo W.B."/>
            <person name="Han X.H."/>
            <person name="Huang E.J."/>
            <person name="Li L.F."/>
            <person name="Wei W."/>
            <person name="Gao Y.C."/>
            <person name="Liu J.Z."/>
            <person name="Shao H.Z."/>
            <person name="Wang X."/>
            <person name="Wang C.C."/>
            <person name="Yang T.C."/>
            <person name="Huo Q.B."/>
            <person name="Li W."/>
            <person name="Chen H.Y."/>
            <person name="Chen S.E."/>
            <person name="Zhou L.G."/>
            <person name="Ni X.B."/>
            <person name="Tian J.H."/>
            <person name="Sheng Y."/>
            <person name="Liu T."/>
            <person name="Pan Y.S."/>
            <person name="Xia L.Y."/>
            <person name="Li J."/>
            <person name="Zhao F."/>
            <person name="Cao W.C."/>
        </authorList>
    </citation>
    <scope>NUCLEOTIDE SEQUENCE [LARGE SCALE GENOMIC DNA]</scope>
    <source>
        <strain evidence="6">HaeL-2018</strain>
    </source>
</reference>
<feature type="domain" description="Lipase" evidence="5">
    <location>
        <begin position="15"/>
        <end position="64"/>
    </location>
</feature>
<accession>A0A9J6GXE4</accession>
<dbReference type="InterPro" id="IPR013818">
    <property type="entry name" value="Lipase"/>
</dbReference>
<evidence type="ECO:0000256" key="3">
    <source>
        <dbReference type="ARBA" id="ARBA00022525"/>
    </source>
</evidence>